<evidence type="ECO:0000259" key="3">
    <source>
        <dbReference type="Pfam" id="PF19833"/>
    </source>
</evidence>
<proteinExistence type="predicted"/>
<dbReference type="GO" id="GO:0006281">
    <property type="term" value="P:DNA repair"/>
    <property type="evidence" value="ECO:0007669"/>
    <property type="project" value="InterPro"/>
</dbReference>
<comment type="caution">
    <text evidence="4">The sequence shown here is derived from an EMBL/GenBank/DDBJ whole genome shotgun (WGS) entry which is preliminary data.</text>
</comment>
<dbReference type="Gene3D" id="3.40.50.300">
    <property type="entry name" value="P-loop containing nucleotide triphosphate hydrolases"/>
    <property type="match status" value="1"/>
</dbReference>
<gene>
    <name evidence="4" type="ORF">EZS27_029846</name>
</gene>
<feature type="domain" description="ATP-dependent DNA helicase RecG" evidence="3">
    <location>
        <begin position="55"/>
        <end position="141"/>
    </location>
</feature>
<evidence type="ECO:0000313" key="4">
    <source>
        <dbReference type="EMBL" id="KAA6320376.1"/>
    </source>
</evidence>
<dbReference type="PANTHER" id="PTHR47964">
    <property type="entry name" value="ATP-DEPENDENT DNA HELICASE HOMOLOG RECG, CHLOROPLASTIC"/>
    <property type="match status" value="1"/>
</dbReference>
<dbReference type="Pfam" id="PF19833">
    <property type="entry name" value="RecG_dom3_C"/>
    <property type="match status" value="1"/>
</dbReference>
<keyword evidence="2 4" id="KW-0347">Helicase</keyword>
<dbReference type="InterPro" id="IPR047112">
    <property type="entry name" value="RecG/Mfd"/>
</dbReference>
<keyword evidence="2 4" id="KW-0547">Nucleotide-binding</keyword>
<feature type="non-terminal residue" evidence="4">
    <location>
        <position position="1"/>
    </location>
</feature>
<keyword evidence="2 4" id="KW-0067">ATP-binding</keyword>
<keyword evidence="1 4" id="KW-0378">Hydrolase</keyword>
<dbReference type="GO" id="GO:0016787">
    <property type="term" value="F:hydrolase activity"/>
    <property type="evidence" value="ECO:0007669"/>
    <property type="project" value="UniProtKB-KW"/>
</dbReference>
<evidence type="ECO:0000256" key="2">
    <source>
        <dbReference type="ARBA" id="ARBA00022806"/>
    </source>
</evidence>
<dbReference type="EC" id="3.6.4.12" evidence="4"/>
<protein>
    <submittedName>
        <fullName evidence="4">ATP-dependent DNA helicase RecG</fullName>
        <ecNumber evidence="4">3.6.4.12</ecNumber>
    </submittedName>
</protein>
<sequence>ASVMVIENAERFGLSQLHQLRGRVGRGAEQSYCILATDYKLAEETRKRLGIMVQTNDGFEIAEADLRLRGPGDLEGTQQSGIAFDLKIADLIRDSQLLQQVRDVAQIIINTDPAGTNLENEVLWERLRTLRKRNVNWAAIS</sequence>
<reference evidence="4" key="1">
    <citation type="submission" date="2019-03" db="EMBL/GenBank/DDBJ databases">
        <title>Single cell metagenomics reveals metabolic interactions within the superorganism composed of flagellate Streblomastix strix and complex community of Bacteroidetes bacteria on its surface.</title>
        <authorList>
            <person name="Treitli S.C."/>
            <person name="Kolisko M."/>
            <person name="Husnik F."/>
            <person name="Keeling P."/>
            <person name="Hampl V."/>
        </authorList>
    </citation>
    <scope>NUCLEOTIDE SEQUENCE</scope>
    <source>
        <strain evidence="4">STM</strain>
    </source>
</reference>
<dbReference type="SUPFAM" id="SSF52540">
    <property type="entry name" value="P-loop containing nucleoside triphosphate hydrolases"/>
    <property type="match status" value="1"/>
</dbReference>
<dbReference type="EMBL" id="SNRY01003608">
    <property type="protein sequence ID" value="KAA6320376.1"/>
    <property type="molecule type" value="Genomic_DNA"/>
</dbReference>
<accession>A0A5J4QEC1</accession>
<dbReference type="InterPro" id="IPR027417">
    <property type="entry name" value="P-loop_NTPase"/>
</dbReference>
<organism evidence="4">
    <name type="scientific">termite gut metagenome</name>
    <dbReference type="NCBI Taxonomy" id="433724"/>
    <lineage>
        <taxon>unclassified sequences</taxon>
        <taxon>metagenomes</taxon>
        <taxon>organismal metagenomes</taxon>
    </lineage>
</organism>
<dbReference type="GO" id="GO:0003678">
    <property type="term" value="F:DNA helicase activity"/>
    <property type="evidence" value="ECO:0007669"/>
    <property type="project" value="UniProtKB-EC"/>
</dbReference>
<evidence type="ECO:0000256" key="1">
    <source>
        <dbReference type="ARBA" id="ARBA00022801"/>
    </source>
</evidence>
<name>A0A5J4QEC1_9ZZZZ</name>
<dbReference type="AlphaFoldDB" id="A0A5J4QEC1"/>
<dbReference type="PANTHER" id="PTHR47964:SF1">
    <property type="entry name" value="ATP-DEPENDENT DNA HELICASE HOMOLOG RECG, CHLOROPLASTIC"/>
    <property type="match status" value="1"/>
</dbReference>
<dbReference type="InterPro" id="IPR045562">
    <property type="entry name" value="RecG_dom3_C"/>
</dbReference>